<protein>
    <submittedName>
        <fullName evidence="1">Uncharacterized protein</fullName>
    </submittedName>
</protein>
<name>A0A9D3VKS7_9ROSI</name>
<dbReference type="Proteomes" id="UP000828251">
    <property type="component" value="Unassembled WGS sequence"/>
</dbReference>
<comment type="caution">
    <text evidence="1">The sequence shown here is derived from an EMBL/GenBank/DDBJ whole genome shotgun (WGS) entry which is preliminary data.</text>
</comment>
<organism evidence="1 2">
    <name type="scientific">Gossypium stocksii</name>
    <dbReference type="NCBI Taxonomy" id="47602"/>
    <lineage>
        <taxon>Eukaryota</taxon>
        <taxon>Viridiplantae</taxon>
        <taxon>Streptophyta</taxon>
        <taxon>Embryophyta</taxon>
        <taxon>Tracheophyta</taxon>
        <taxon>Spermatophyta</taxon>
        <taxon>Magnoliopsida</taxon>
        <taxon>eudicotyledons</taxon>
        <taxon>Gunneridae</taxon>
        <taxon>Pentapetalae</taxon>
        <taxon>rosids</taxon>
        <taxon>malvids</taxon>
        <taxon>Malvales</taxon>
        <taxon>Malvaceae</taxon>
        <taxon>Malvoideae</taxon>
        <taxon>Gossypium</taxon>
    </lineage>
</organism>
<gene>
    <name evidence="1" type="ORF">J1N35_023863</name>
</gene>
<evidence type="ECO:0000313" key="2">
    <source>
        <dbReference type="Proteomes" id="UP000828251"/>
    </source>
</evidence>
<dbReference type="OrthoDB" id="1700726at2759"/>
<evidence type="ECO:0000313" key="1">
    <source>
        <dbReference type="EMBL" id="KAH1084102.1"/>
    </source>
</evidence>
<proteinExistence type="predicted"/>
<dbReference type="EMBL" id="JAIQCV010000007">
    <property type="protein sequence ID" value="KAH1084102.1"/>
    <property type="molecule type" value="Genomic_DNA"/>
</dbReference>
<dbReference type="AlphaFoldDB" id="A0A9D3VKS7"/>
<sequence>MDSELLSFISSIPSVRLIVVVGGADEHLPSLPSTPGVKFVSYLKLLGQRSIGHIHSNRQHWYNLIVIW</sequence>
<reference evidence="1 2" key="1">
    <citation type="journal article" date="2021" name="Plant Biotechnol. J.">
        <title>Multi-omics assisted identification of the key and species-specific regulatory components of drought-tolerant mechanisms in Gossypium stocksii.</title>
        <authorList>
            <person name="Yu D."/>
            <person name="Ke L."/>
            <person name="Zhang D."/>
            <person name="Wu Y."/>
            <person name="Sun Y."/>
            <person name="Mei J."/>
            <person name="Sun J."/>
            <person name="Sun Y."/>
        </authorList>
    </citation>
    <scope>NUCLEOTIDE SEQUENCE [LARGE SCALE GENOMIC DNA]</scope>
    <source>
        <strain evidence="2">cv. E1</strain>
        <tissue evidence="1">Leaf</tissue>
    </source>
</reference>
<accession>A0A9D3VKS7</accession>
<keyword evidence="2" id="KW-1185">Reference proteome</keyword>